<name>A0AAJ0GF52_9PEZI</name>
<feature type="region of interest" description="Disordered" evidence="1">
    <location>
        <begin position="102"/>
        <end position="125"/>
    </location>
</feature>
<evidence type="ECO:0000313" key="3">
    <source>
        <dbReference type="Proteomes" id="UP001271007"/>
    </source>
</evidence>
<sequence length="125" mass="13561">MSRGFAAFGVALAGLCGVGIMYSTLRPELENQAAERRGEFKKQHGDGNEHALSQAIASDFKEAGQQLKPTPNKGFAWGIREAIWGSPKGQPVDKTVHLPTRSQEEMQESPMEVVHKAKSADREGG</sequence>
<dbReference type="EMBL" id="JAWDJX010000006">
    <property type="protein sequence ID" value="KAK3056318.1"/>
    <property type="molecule type" value="Genomic_DNA"/>
</dbReference>
<feature type="region of interest" description="Disordered" evidence="1">
    <location>
        <begin position="35"/>
        <end position="72"/>
    </location>
</feature>
<keyword evidence="3" id="KW-1185">Reference proteome</keyword>
<feature type="compositionally biased region" description="Basic and acidic residues" evidence="1">
    <location>
        <begin position="35"/>
        <end position="49"/>
    </location>
</feature>
<evidence type="ECO:0000313" key="2">
    <source>
        <dbReference type="EMBL" id="KAK3056318.1"/>
    </source>
</evidence>
<dbReference type="Proteomes" id="UP001271007">
    <property type="component" value="Unassembled WGS sequence"/>
</dbReference>
<feature type="compositionally biased region" description="Basic and acidic residues" evidence="1">
    <location>
        <begin position="113"/>
        <end position="125"/>
    </location>
</feature>
<gene>
    <name evidence="2" type="ORF">LTR09_002825</name>
</gene>
<reference evidence="2" key="1">
    <citation type="submission" date="2023-04" db="EMBL/GenBank/DDBJ databases">
        <title>Black Yeasts Isolated from many extreme environments.</title>
        <authorList>
            <person name="Coleine C."/>
            <person name="Stajich J.E."/>
            <person name="Selbmann L."/>
        </authorList>
    </citation>
    <scope>NUCLEOTIDE SEQUENCE</scope>
    <source>
        <strain evidence="2">CCFEE 5312</strain>
    </source>
</reference>
<organism evidence="2 3">
    <name type="scientific">Extremus antarcticus</name>
    <dbReference type="NCBI Taxonomy" id="702011"/>
    <lineage>
        <taxon>Eukaryota</taxon>
        <taxon>Fungi</taxon>
        <taxon>Dikarya</taxon>
        <taxon>Ascomycota</taxon>
        <taxon>Pezizomycotina</taxon>
        <taxon>Dothideomycetes</taxon>
        <taxon>Dothideomycetidae</taxon>
        <taxon>Mycosphaerellales</taxon>
        <taxon>Extremaceae</taxon>
        <taxon>Extremus</taxon>
    </lineage>
</organism>
<proteinExistence type="predicted"/>
<protein>
    <submittedName>
        <fullName evidence="2">Uncharacterized protein</fullName>
    </submittedName>
</protein>
<comment type="caution">
    <text evidence="2">The sequence shown here is derived from an EMBL/GenBank/DDBJ whole genome shotgun (WGS) entry which is preliminary data.</text>
</comment>
<evidence type="ECO:0000256" key="1">
    <source>
        <dbReference type="SAM" id="MobiDB-lite"/>
    </source>
</evidence>
<dbReference type="AlphaFoldDB" id="A0AAJ0GF52"/>
<accession>A0AAJ0GF52</accession>